<name>A0A317Y270_9BASI</name>
<proteinExistence type="predicted"/>
<dbReference type="InParanoid" id="A0A317Y270"/>
<protein>
    <submittedName>
        <fullName evidence="1">Uncharacterized protein</fullName>
    </submittedName>
</protein>
<evidence type="ECO:0000313" key="2">
    <source>
        <dbReference type="Proteomes" id="UP000246740"/>
    </source>
</evidence>
<gene>
    <name evidence="1" type="ORF">BCV70DRAFT_220471</name>
</gene>
<evidence type="ECO:0000313" key="1">
    <source>
        <dbReference type="EMBL" id="PWZ03709.1"/>
    </source>
</evidence>
<organism evidence="1 2">
    <name type="scientific">Testicularia cyperi</name>
    <dbReference type="NCBI Taxonomy" id="1882483"/>
    <lineage>
        <taxon>Eukaryota</taxon>
        <taxon>Fungi</taxon>
        <taxon>Dikarya</taxon>
        <taxon>Basidiomycota</taxon>
        <taxon>Ustilaginomycotina</taxon>
        <taxon>Ustilaginomycetes</taxon>
        <taxon>Ustilaginales</taxon>
        <taxon>Anthracoideaceae</taxon>
        <taxon>Testicularia</taxon>
    </lineage>
</organism>
<dbReference type="EMBL" id="KZ819188">
    <property type="protein sequence ID" value="PWZ03709.1"/>
    <property type="molecule type" value="Genomic_DNA"/>
</dbReference>
<dbReference type="Proteomes" id="UP000246740">
    <property type="component" value="Unassembled WGS sequence"/>
</dbReference>
<accession>A0A317Y270</accession>
<reference evidence="1 2" key="1">
    <citation type="journal article" date="2018" name="Mol. Biol. Evol.">
        <title>Broad Genomic Sampling Reveals a Smut Pathogenic Ancestry of the Fungal Clade Ustilaginomycotina.</title>
        <authorList>
            <person name="Kijpornyongpan T."/>
            <person name="Mondo S.J."/>
            <person name="Barry K."/>
            <person name="Sandor L."/>
            <person name="Lee J."/>
            <person name="Lipzen A."/>
            <person name="Pangilinan J."/>
            <person name="LaButti K."/>
            <person name="Hainaut M."/>
            <person name="Henrissat B."/>
            <person name="Grigoriev I.V."/>
            <person name="Spatafora J.W."/>
            <person name="Aime M.C."/>
        </authorList>
    </citation>
    <scope>NUCLEOTIDE SEQUENCE [LARGE SCALE GENOMIC DNA]</scope>
    <source>
        <strain evidence="1 2">MCA 3645</strain>
    </source>
</reference>
<sequence>MAARATSAAAAAASTFISAALGPRIQVMSGEHQVLAAQGFRVRLACQCSWSDRHIVLASLPHSMELEFEPEPEPEKHRCRSRNTLNSACYQAASCSLLATKISAAESLAQPEHKVPVRRQLSKRRVAVDANPLTPFVSFP</sequence>
<dbReference type="AlphaFoldDB" id="A0A317Y270"/>
<keyword evidence="2" id="KW-1185">Reference proteome</keyword>